<accession>A0A836BTI9</accession>
<comment type="caution">
    <text evidence="2">The sequence shown here is derived from an EMBL/GenBank/DDBJ whole genome shotgun (WGS) entry which is preliminary data.</text>
</comment>
<dbReference type="Proteomes" id="UP000612055">
    <property type="component" value="Unassembled WGS sequence"/>
</dbReference>
<proteinExistence type="predicted"/>
<sequence length="528" mass="55372">MALLCRALQQRGAPAAQQRPHGPSSVARCAPCMAAAAAHSSRLLPPLRVPRALTSHAPPAAPRPRPRPDPTPRASMSDPLSAAKELSELGGLPADDDFFWPLELHDRSPTTTFAAALHAARANAAQAVAGTALELLRSYAAARLHTRTDAYLLFEEAPSPGGAGLHVWMLDDGTVESLYVMLPKFRYPQGVGDRMRHGGAWQPPAHVEAKPLPKKPTALVQATQQALSEALQELLGEERSQVDLKWAARHKAAQDAAHAVLDLLLRHGLSRVHTRTEAFFLLAEDDRCRALWGGGWGAGLRVWALEPSKSVSCYLTSAAADEGEEGNGFPSTKPPDLVEPSRQAVLAELGGLLGDGVDGAAVKAEWSARSVTFGGGATATAKVLAVTWKCPTARQPSSSLVTTAAGQQPSYVKQPPLEGHFPSLLQAQALAAQQVLRVGALLRCNRRAAFAHRLAAAALAAGAGGGGGWGAAAHGRGPGSGTWATSGRRSGSRGQGWRRRRWMKAGKRGQWSSSTGGGGAERVGGAAP</sequence>
<organism evidence="2 3">
    <name type="scientific">Edaphochlamys debaryana</name>
    <dbReference type="NCBI Taxonomy" id="47281"/>
    <lineage>
        <taxon>Eukaryota</taxon>
        <taxon>Viridiplantae</taxon>
        <taxon>Chlorophyta</taxon>
        <taxon>core chlorophytes</taxon>
        <taxon>Chlorophyceae</taxon>
        <taxon>CS clade</taxon>
        <taxon>Chlamydomonadales</taxon>
        <taxon>Chlamydomonadales incertae sedis</taxon>
        <taxon>Edaphochlamys</taxon>
    </lineage>
</organism>
<evidence type="ECO:0000313" key="3">
    <source>
        <dbReference type="Proteomes" id="UP000612055"/>
    </source>
</evidence>
<name>A0A836BTI9_9CHLO</name>
<gene>
    <name evidence="2" type="ORF">HYH03_013287</name>
</gene>
<feature type="compositionally biased region" description="Gly residues" evidence="1">
    <location>
        <begin position="515"/>
        <end position="528"/>
    </location>
</feature>
<keyword evidence="3" id="KW-1185">Reference proteome</keyword>
<evidence type="ECO:0000313" key="2">
    <source>
        <dbReference type="EMBL" id="KAG2488142.1"/>
    </source>
</evidence>
<protein>
    <submittedName>
        <fullName evidence="2">Uncharacterized protein</fullName>
    </submittedName>
</protein>
<feature type="region of interest" description="Disordered" evidence="1">
    <location>
        <begin position="52"/>
        <end position="79"/>
    </location>
</feature>
<feature type="region of interest" description="Disordered" evidence="1">
    <location>
        <begin position="467"/>
        <end position="528"/>
    </location>
</feature>
<reference evidence="2" key="1">
    <citation type="journal article" date="2020" name="bioRxiv">
        <title>Comparative genomics of Chlamydomonas.</title>
        <authorList>
            <person name="Craig R.J."/>
            <person name="Hasan A.R."/>
            <person name="Ness R.W."/>
            <person name="Keightley P.D."/>
        </authorList>
    </citation>
    <scope>NUCLEOTIDE SEQUENCE</scope>
    <source>
        <strain evidence="2">CCAP 11/70</strain>
    </source>
</reference>
<dbReference type="EMBL" id="JAEHOE010000087">
    <property type="protein sequence ID" value="KAG2488142.1"/>
    <property type="molecule type" value="Genomic_DNA"/>
</dbReference>
<feature type="compositionally biased region" description="Gly residues" evidence="1">
    <location>
        <begin position="467"/>
        <end position="480"/>
    </location>
</feature>
<evidence type="ECO:0000256" key="1">
    <source>
        <dbReference type="SAM" id="MobiDB-lite"/>
    </source>
</evidence>
<dbReference type="AlphaFoldDB" id="A0A836BTI9"/>
<feature type="compositionally biased region" description="Basic residues" evidence="1">
    <location>
        <begin position="496"/>
        <end position="507"/>
    </location>
</feature>